<dbReference type="Gene3D" id="1.10.10.10">
    <property type="entry name" value="Winged helix-like DNA-binding domain superfamily/Winged helix DNA-binding domain"/>
    <property type="match status" value="1"/>
</dbReference>
<evidence type="ECO:0000256" key="3">
    <source>
        <dbReference type="ARBA" id="ARBA00023125"/>
    </source>
</evidence>
<dbReference type="SMART" id="SM00862">
    <property type="entry name" value="Trans_reg_C"/>
    <property type="match status" value="1"/>
</dbReference>
<feature type="domain" description="OmpR/PhoB-type" evidence="8">
    <location>
        <begin position="147"/>
        <end position="242"/>
    </location>
</feature>
<sequence>MDPPAPPRPRATVVLVEDDPAIADLVALYLTREGWALHRASDGETGLELVTSTRADLAVVDVGLPGGLDGFAVVRALAERGVPCLLLTARDEEADRVLGLELGADDYVTKPFSPRELVARCKAILRRAARTEPQGAAPPDRAAAPAPAVLRLGELTVDLGRHEARLRGEPVALTTRELALLAHLLENRGLVLSRRQLLDACWGPAWVGDERTVDVHVAQLRRKLGDALPLATVRGVGYRLDEPHAPGPSGR</sequence>
<protein>
    <submittedName>
        <fullName evidence="9">Response regulator transcription factor</fullName>
    </submittedName>
</protein>
<keyword evidence="3 6" id="KW-0238">DNA-binding</keyword>
<evidence type="ECO:0000313" key="10">
    <source>
        <dbReference type="Proteomes" id="UP001589788"/>
    </source>
</evidence>
<feature type="domain" description="Response regulatory" evidence="7">
    <location>
        <begin position="12"/>
        <end position="125"/>
    </location>
</feature>
<evidence type="ECO:0000256" key="4">
    <source>
        <dbReference type="ARBA" id="ARBA00023163"/>
    </source>
</evidence>
<dbReference type="EMBL" id="JBHLYQ010000256">
    <property type="protein sequence ID" value="MFC0083096.1"/>
    <property type="molecule type" value="Genomic_DNA"/>
</dbReference>
<keyword evidence="10" id="KW-1185">Reference proteome</keyword>
<evidence type="ECO:0000256" key="2">
    <source>
        <dbReference type="ARBA" id="ARBA00023015"/>
    </source>
</evidence>
<dbReference type="InterPro" id="IPR039420">
    <property type="entry name" value="WalR-like"/>
</dbReference>
<dbReference type="InterPro" id="IPR001867">
    <property type="entry name" value="OmpR/PhoB-type_DNA-bd"/>
</dbReference>
<evidence type="ECO:0000259" key="7">
    <source>
        <dbReference type="PROSITE" id="PS50110"/>
    </source>
</evidence>
<gene>
    <name evidence="9" type="ORF">ACFFRE_13255</name>
</gene>
<dbReference type="SUPFAM" id="SSF46894">
    <property type="entry name" value="C-terminal effector domain of the bipartite response regulators"/>
    <property type="match status" value="1"/>
</dbReference>
<dbReference type="InterPro" id="IPR016032">
    <property type="entry name" value="Sig_transdc_resp-reg_C-effctor"/>
</dbReference>
<dbReference type="Pfam" id="PF00486">
    <property type="entry name" value="Trans_reg_C"/>
    <property type="match status" value="1"/>
</dbReference>
<dbReference type="Gene3D" id="3.40.50.2300">
    <property type="match status" value="1"/>
</dbReference>
<dbReference type="InterPro" id="IPR036388">
    <property type="entry name" value="WH-like_DNA-bd_sf"/>
</dbReference>
<dbReference type="SUPFAM" id="SSF52172">
    <property type="entry name" value="CheY-like"/>
    <property type="match status" value="1"/>
</dbReference>
<dbReference type="RefSeq" id="WP_377790834.1">
    <property type="nucleotide sequence ID" value="NZ_JBHLYQ010000256.1"/>
</dbReference>
<dbReference type="Pfam" id="PF00072">
    <property type="entry name" value="Response_reg"/>
    <property type="match status" value="1"/>
</dbReference>
<evidence type="ECO:0000259" key="8">
    <source>
        <dbReference type="PROSITE" id="PS51755"/>
    </source>
</evidence>
<comment type="caution">
    <text evidence="9">The sequence shown here is derived from an EMBL/GenBank/DDBJ whole genome shotgun (WGS) entry which is preliminary data.</text>
</comment>
<evidence type="ECO:0000256" key="1">
    <source>
        <dbReference type="ARBA" id="ARBA00022553"/>
    </source>
</evidence>
<feature type="DNA-binding region" description="OmpR/PhoB-type" evidence="6">
    <location>
        <begin position="147"/>
        <end position="242"/>
    </location>
</feature>
<keyword evidence="4" id="KW-0804">Transcription</keyword>
<keyword evidence="2" id="KW-0805">Transcription regulation</keyword>
<dbReference type="InterPro" id="IPR011006">
    <property type="entry name" value="CheY-like_superfamily"/>
</dbReference>
<proteinExistence type="predicted"/>
<dbReference type="Gene3D" id="6.10.250.690">
    <property type="match status" value="1"/>
</dbReference>
<dbReference type="SMART" id="SM00448">
    <property type="entry name" value="REC"/>
    <property type="match status" value="1"/>
</dbReference>
<dbReference type="PROSITE" id="PS50110">
    <property type="entry name" value="RESPONSE_REGULATORY"/>
    <property type="match status" value="1"/>
</dbReference>
<reference evidence="9 10" key="1">
    <citation type="submission" date="2024-09" db="EMBL/GenBank/DDBJ databases">
        <authorList>
            <person name="Sun Q."/>
            <person name="Mori K."/>
        </authorList>
    </citation>
    <scope>NUCLEOTIDE SEQUENCE [LARGE SCALE GENOMIC DNA]</scope>
    <source>
        <strain evidence="9 10">JCM 15389</strain>
    </source>
</reference>
<dbReference type="PANTHER" id="PTHR48111">
    <property type="entry name" value="REGULATOR OF RPOS"/>
    <property type="match status" value="1"/>
</dbReference>
<organism evidence="9 10">
    <name type="scientific">Aciditerrimonas ferrireducens</name>
    <dbReference type="NCBI Taxonomy" id="667306"/>
    <lineage>
        <taxon>Bacteria</taxon>
        <taxon>Bacillati</taxon>
        <taxon>Actinomycetota</taxon>
        <taxon>Acidimicrobiia</taxon>
        <taxon>Acidimicrobiales</taxon>
        <taxon>Acidimicrobiaceae</taxon>
        <taxon>Aciditerrimonas</taxon>
    </lineage>
</organism>
<accession>A0ABV6C8D0</accession>
<evidence type="ECO:0000256" key="5">
    <source>
        <dbReference type="PROSITE-ProRule" id="PRU00169"/>
    </source>
</evidence>
<name>A0ABV6C8D0_9ACTN</name>
<keyword evidence="1 5" id="KW-0597">Phosphoprotein</keyword>
<feature type="modified residue" description="4-aspartylphosphate" evidence="5">
    <location>
        <position position="61"/>
    </location>
</feature>
<dbReference type="PROSITE" id="PS51755">
    <property type="entry name" value="OMPR_PHOB"/>
    <property type="match status" value="1"/>
</dbReference>
<evidence type="ECO:0000313" key="9">
    <source>
        <dbReference type="EMBL" id="MFC0083096.1"/>
    </source>
</evidence>
<dbReference type="PANTHER" id="PTHR48111:SF4">
    <property type="entry name" value="DNA-BINDING DUAL TRANSCRIPTIONAL REGULATOR OMPR"/>
    <property type="match status" value="1"/>
</dbReference>
<dbReference type="Proteomes" id="UP001589788">
    <property type="component" value="Unassembled WGS sequence"/>
</dbReference>
<dbReference type="InterPro" id="IPR001789">
    <property type="entry name" value="Sig_transdc_resp-reg_receiver"/>
</dbReference>
<dbReference type="CDD" id="cd00383">
    <property type="entry name" value="trans_reg_C"/>
    <property type="match status" value="1"/>
</dbReference>
<evidence type="ECO:0000256" key="6">
    <source>
        <dbReference type="PROSITE-ProRule" id="PRU01091"/>
    </source>
</evidence>